<comment type="caution">
    <text evidence="2">The sequence shown here is derived from an EMBL/GenBank/DDBJ whole genome shotgun (WGS) entry which is preliminary data.</text>
</comment>
<dbReference type="AlphaFoldDB" id="A0A6G0X9J7"/>
<dbReference type="Proteomes" id="UP000481153">
    <property type="component" value="Unassembled WGS sequence"/>
</dbReference>
<keyword evidence="1" id="KW-0472">Membrane</keyword>
<keyword evidence="3" id="KW-1185">Reference proteome</keyword>
<evidence type="ECO:0000256" key="1">
    <source>
        <dbReference type="SAM" id="Phobius"/>
    </source>
</evidence>
<accession>A0A6G0X9J7</accession>
<feature type="transmembrane region" description="Helical" evidence="1">
    <location>
        <begin position="12"/>
        <end position="34"/>
    </location>
</feature>
<feature type="transmembrane region" description="Helical" evidence="1">
    <location>
        <begin position="40"/>
        <end position="62"/>
    </location>
</feature>
<sequence>MPLEKLPWAPFYIMATVGGAAAFFLDLLVSYLTFNFSARHWLFIFVGTFVMACIDETTKYIAYISSVRREMKEVLTRECICWLMARTASGYAVWIGVVLICFAALYGIDDKLPVVLSLFALDIVNNISCSTITGVWLFVRKHHKHATHHTVPTQLEDCCKDSVIGPAIFLRFLFYIAAFSFVFLNDMSTFEVILYIAINVAYAILVAVLVVLNVRFLKPNNVHTDASTVKEIYDRTGVEDGVVIFPDGSRA</sequence>
<dbReference type="EMBL" id="VJMJ01000088">
    <property type="protein sequence ID" value="KAF0736698.1"/>
    <property type="molecule type" value="Genomic_DNA"/>
</dbReference>
<gene>
    <name evidence="2" type="ORF">Ae201684_007145</name>
</gene>
<keyword evidence="1" id="KW-0812">Transmembrane</keyword>
<feature type="transmembrane region" description="Helical" evidence="1">
    <location>
        <begin position="83"/>
        <end position="108"/>
    </location>
</feature>
<feature type="transmembrane region" description="Helical" evidence="1">
    <location>
        <begin position="168"/>
        <end position="186"/>
    </location>
</feature>
<feature type="transmembrane region" description="Helical" evidence="1">
    <location>
        <begin position="114"/>
        <end position="139"/>
    </location>
</feature>
<keyword evidence="1" id="KW-1133">Transmembrane helix</keyword>
<protein>
    <submittedName>
        <fullName evidence="2">Uncharacterized protein</fullName>
    </submittedName>
</protein>
<evidence type="ECO:0000313" key="2">
    <source>
        <dbReference type="EMBL" id="KAF0736698.1"/>
    </source>
</evidence>
<name>A0A6G0X9J7_9STRA</name>
<evidence type="ECO:0000313" key="3">
    <source>
        <dbReference type="Proteomes" id="UP000481153"/>
    </source>
</evidence>
<organism evidence="2 3">
    <name type="scientific">Aphanomyces euteiches</name>
    <dbReference type="NCBI Taxonomy" id="100861"/>
    <lineage>
        <taxon>Eukaryota</taxon>
        <taxon>Sar</taxon>
        <taxon>Stramenopiles</taxon>
        <taxon>Oomycota</taxon>
        <taxon>Saprolegniomycetes</taxon>
        <taxon>Saprolegniales</taxon>
        <taxon>Verrucalvaceae</taxon>
        <taxon>Aphanomyces</taxon>
    </lineage>
</organism>
<reference evidence="2 3" key="1">
    <citation type="submission" date="2019-07" db="EMBL/GenBank/DDBJ databases">
        <title>Genomics analysis of Aphanomyces spp. identifies a new class of oomycete effector associated with host adaptation.</title>
        <authorList>
            <person name="Gaulin E."/>
        </authorList>
    </citation>
    <scope>NUCLEOTIDE SEQUENCE [LARGE SCALE GENOMIC DNA]</scope>
    <source>
        <strain evidence="2 3">ATCC 201684</strain>
    </source>
</reference>
<feature type="transmembrane region" description="Helical" evidence="1">
    <location>
        <begin position="192"/>
        <end position="212"/>
    </location>
</feature>
<dbReference type="VEuPathDB" id="FungiDB:AeMF1_016947"/>
<proteinExistence type="predicted"/>